<keyword evidence="2" id="KW-0238">DNA-binding</keyword>
<dbReference type="PANTHER" id="PTHR46796">
    <property type="entry name" value="HTH-TYPE TRANSCRIPTIONAL ACTIVATOR RHAS-RELATED"/>
    <property type="match status" value="1"/>
</dbReference>
<dbReference type="InterPro" id="IPR046532">
    <property type="entry name" value="DUF6597"/>
</dbReference>
<sequence>MDARGLRGRWSDFQRHWFEEPSADLAPFVQHYWAVHWDLRDQAPYRQLLPPGVNVHLSFVDDEPGTVRGPMRSYSHRTLEGTGRVFGVAFRPGRFRPFLAGPVSELADRAVPASVVFRRELRLSSEETLVDEVERFLRADLPPDDPAADAARAAVELIAAEPSLTRVDLLADRLGVGIRQLQRLFVEYVGVGPKWCIRRSRIAEATSRLAAGEAVDWARLAAELGYADQAHFSRDFTAILGEPPTRYAQRYPG</sequence>
<dbReference type="RefSeq" id="WP_345730534.1">
    <property type="nucleotide sequence ID" value="NZ_BAAAYN010000031.1"/>
</dbReference>
<dbReference type="Pfam" id="PF12833">
    <property type="entry name" value="HTH_18"/>
    <property type="match status" value="1"/>
</dbReference>
<dbReference type="InterPro" id="IPR050204">
    <property type="entry name" value="AraC_XylS_family_regulators"/>
</dbReference>
<dbReference type="Pfam" id="PF20240">
    <property type="entry name" value="DUF6597"/>
    <property type="match status" value="1"/>
</dbReference>
<proteinExistence type="predicted"/>
<dbReference type="PROSITE" id="PS01124">
    <property type="entry name" value="HTH_ARAC_FAMILY_2"/>
    <property type="match status" value="1"/>
</dbReference>
<evidence type="ECO:0000256" key="3">
    <source>
        <dbReference type="ARBA" id="ARBA00023163"/>
    </source>
</evidence>
<name>A0ABP6T4I8_9ACTN</name>
<accession>A0ABP6T4I8</accession>
<dbReference type="SMART" id="SM00342">
    <property type="entry name" value="HTH_ARAC"/>
    <property type="match status" value="1"/>
</dbReference>
<dbReference type="EMBL" id="BAAAYN010000031">
    <property type="protein sequence ID" value="GAA3391356.1"/>
    <property type="molecule type" value="Genomic_DNA"/>
</dbReference>
<dbReference type="InterPro" id="IPR009057">
    <property type="entry name" value="Homeodomain-like_sf"/>
</dbReference>
<evidence type="ECO:0000256" key="2">
    <source>
        <dbReference type="ARBA" id="ARBA00023125"/>
    </source>
</evidence>
<keyword evidence="3" id="KW-0804">Transcription</keyword>
<feature type="domain" description="HTH araC/xylS-type" evidence="4">
    <location>
        <begin position="149"/>
        <end position="250"/>
    </location>
</feature>
<dbReference type="InterPro" id="IPR018060">
    <property type="entry name" value="HTH_AraC"/>
</dbReference>
<evidence type="ECO:0000256" key="1">
    <source>
        <dbReference type="ARBA" id="ARBA00023015"/>
    </source>
</evidence>
<evidence type="ECO:0000259" key="4">
    <source>
        <dbReference type="PROSITE" id="PS01124"/>
    </source>
</evidence>
<gene>
    <name evidence="5" type="ORF">GCM10020369_48990</name>
</gene>
<keyword evidence="6" id="KW-1185">Reference proteome</keyword>
<protein>
    <submittedName>
        <fullName evidence="5">Helix-turn-helix domain-containing protein</fullName>
    </submittedName>
</protein>
<evidence type="ECO:0000313" key="5">
    <source>
        <dbReference type="EMBL" id="GAA3391356.1"/>
    </source>
</evidence>
<dbReference type="Gene3D" id="1.10.10.60">
    <property type="entry name" value="Homeodomain-like"/>
    <property type="match status" value="1"/>
</dbReference>
<dbReference type="SUPFAM" id="SSF46689">
    <property type="entry name" value="Homeodomain-like"/>
    <property type="match status" value="1"/>
</dbReference>
<organism evidence="5 6">
    <name type="scientific">Cryptosporangium minutisporangium</name>
    <dbReference type="NCBI Taxonomy" id="113569"/>
    <lineage>
        <taxon>Bacteria</taxon>
        <taxon>Bacillati</taxon>
        <taxon>Actinomycetota</taxon>
        <taxon>Actinomycetes</taxon>
        <taxon>Cryptosporangiales</taxon>
        <taxon>Cryptosporangiaceae</taxon>
        <taxon>Cryptosporangium</taxon>
    </lineage>
</organism>
<evidence type="ECO:0000313" key="6">
    <source>
        <dbReference type="Proteomes" id="UP001501676"/>
    </source>
</evidence>
<keyword evidence="1" id="KW-0805">Transcription regulation</keyword>
<comment type="caution">
    <text evidence="5">The sequence shown here is derived from an EMBL/GenBank/DDBJ whole genome shotgun (WGS) entry which is preliminary data.</text>
</comment>
<dbReference type="Proteomes" id="UP001501676">
    <property type="component" value="Unassembled WGS sequence"/>
</dbReference>
<reference evidence="6" key="1">
    <citation type="journal article" date="2019" name="Int. J. Syst. Evol. Microbiol.">
        <title>The Global Catalogue of Microorganisms (GCM) 10K type strain sequencing project: providing services to taxonomists for standard genome sequencing and annotation.</title>
        <authorList>
            <consortium name="The Broad Institute Genomics Platform"/>
            <consortium name="The Broad Institute Genome Sequencing Center for Infectious Disease"/>
            <person name="Wu L."/>
            <person name="Ma J."/>
        </authorList>
    </citation>
    <scope>NUCLEOTIDE SEQUENCE [LARGE SCALE GENOMIC DNA]</scope>
    <source>
        <strain evidence="6">JCM 9458</strain>
    </source>
</reference>